<feature type="transmembrane region" description="Helical" evidence="6">
    <location>
        <begin position="56"/>
        <end position="79"/>
    </location>
</feature>
<gene>
    <name evidence="7" type="ORF">WH50_23345</name>
</gene>
<accession>A0ABX5LQL4</accession>
<feature type="transmembrane region" description="Helical" evidence="6">
    <location>
        <begin position="114"/>
        <end position="137"/>
    </location>
</feature>
<comment type="subcellular location">
    <subcellularLocation>
        <location evidence="1">Cell inner membrane</location>
        <topology evidence="1">Multi-pass membrane protein</topology>
    </subcellularLocation>
</comment>
<dbReference type="RefSeq" id="WP_110189647.1">
    <property type="nucleotide sequence ID" value="NZ_CP177354.1"/>
</dbReference>
<keyword evidence="5 6" id="KW-0472">Membrane</keyword>
<evidence type="ECO:0000256" key="2">
    <source>
        <dbReference type="ARBA" id="ARBA00022475"/>
    </source>
</evidence>
<evidence type="ECO:0000256" key="1">
    <source>
        <dbReference type="ARBA" id="ARBA00004429"/>
    </source>
</evidence>
<dbReference type="Pfam" id="PF02653">
    <property type="entry name" value="BPD_transp_2"/>
    <property type="match status" value="1"/>
</dbReference>
<name>A0ABX5LQL4_9GAMM</name>
<feature type="transmembrane region" description="Helical" evidence="6">
    <location>
        <begin position="146"/>
        <end position="164"/>
    </location>
</feature>
<evidence type="ECO:0000256" key="6">
    <source>
        <dbReference type="SAM" id="Phobius"/>
    </source>
</evidence>
<dbReference type="CDD" id="cd06580">
    <property type="entry name" value="TM_PBP1_transp_TpRbsC_like"/>
    <property type="match status" value="1"/>
</dbReference>
<feature type="transmembrane region" description="Helical" evidence="6">
    <location>
        <begin position="295"/>
        <end position="311"/>
    </location>
</feature>
<dbReference type="Proteomes" id="UP000248090">
    <property type="component" value="Unassembled WGS sequence"/>
</dbReference>
<keyword evidence="8" id="KW-1185">Reference proteome</keyword>
<feature type="transmembrane region" description="Helical" evidence="6">
    <location>
        <begin position="244"/>
        <end position="262"/>
    </location>
</feature>
<proteinExistence type="predicted"/>
<keyword evidence="4 6" id="KW-1133">Transmembrane helix</keyword>
<protein>
    <submittedName>
        <fullName evidence="7">Sugar ABC transporter permease</fullName>
    </submittedName>
</protein>
<keyword evidence="3 6" id="KW-0812">Transmembrane</keyword>
<dbReference type="PANTHER" id="PTHR47089">
    <property type="entry name" value="ABC TRANSPORTER, PERMEASE PROTEIN"/>
    <property type="match status" value="1"/>
</dbReference>
<evidence type="ECO:0000256" key="4">
    <source>
        <dbReference type="ARBA" id="ARBA00022989"/>
    </source>
</evidence>
<feature type="transmembrane region" description="Helical" evidence="6">
    <location>
        <begin position="268"/>
        <end position="288"/>
    </location>
</feature>
<feature type="transmembrane region" description="Helical" evidence="6">
    <location>
        <begin position="12"/>
        <end position="36"/>
    </location>
</feature>
<keyword evidence="2" id="KW-1003">Cell membrane</keyword>
<dbReference type="PANTHER" id="PTHR47089:SF1">
    <property type="entry name" value="GUANOSINE ABC TRANSPORTER PERMEASE PROTEIN NUPP"/>
    <property type="match status" value="1"/>
</dbReference>
<feature type="transmembrane region" description="Helical" evidence="6">
    <location>
        <begin position="327"/>
        <end position="345"/>
    </location>
</feature>
<evidence type="ECO:0000256" key="3">
    <source>
        <dbReference type="ARBA" id="ARBA00022692"/>
    </source>
</evidence>
<dbReference type="EMBL" id="LAPT01000135">
    <property type="protein sequence ID" value="PXF28969.1"/>
    <property type="molecule type" value="Genomic_DNA"/>
</dbReference>
<dbReference type="InterPro" id="IPR001851">
    <property type="entry name" value="ABC_transp_permease"/>
</dbReference>
<evidence type="ECO:0000256" key="5">
    <source>
        <dbReference type="ARBA" id="ARBA00023136"/>
    </source>
</evidence>
<feature type="transmembrane region" description="Helical" evidence="6">
    <location>
        <begin position="91"/>
        <end position="108"/>
    </location>
</feature>
<evidence type="ECO:0000313" key="8">
    <source>
        <dbReference type="Proteomes" id="UP000248090"/>
    </source>
</evidence>
<evidence type="ECO:0000313" key="7">
    <source>
        <dbReference type="EMBL" id="PXF28969.1"/>
    </source>
</evidence>
<comment type="caution">
    <text evidence="7">The sequence shown here is derived from an EMBL/GenBank/DDBJ whole genome shotgun (WGS) entry which is preliminary data.</text>
</comment>
<feature type="transmembrane region" description="Helical" evidence="6">
    <location>
        <begin position="197"/>
        <end position="215"/>
    </location>
</feature>
<organism evidence="7 8">
    <name type="scientific">Pokkaliibacter plantistimulans</name>
    <dbReference type="NCBI Taxonomy" id="1635171"/>
    <lineage>
        <taxon>Bacteria</taxon>
        <taxon>Pseudomonadati</taxon>
        <taxon>Pseudomonadota</taxon>
        <taxon>Gammaproteobacteria</taxon>
        <taxon>Oceanospirillales</taxon>
        <taxon>Balneatrichaceae</taxon>
        <taxon>Pokkaliibacter</taxon>
    </lineage>
</organism>
<sequence>MLRLERQPQDSRLMAWCSPLLAIALTLAAGALLFAVLGHKPLESLYEFFLGGVKDIYSVGELGVKVTPILLCAVGLVLCYRANVWNIGAEGQFIAGALCAGMAALAGLDIDTPWYAVVIMLAGMLGGMIWAGIAAWLKTHFACNEILTTIMLNYVAYNLLQYGVHGPLKDPQGFNFPESAMFNDNHLLPVILEGTRLHGGILIAAVAVIAVVLLLRYTHLGFKITVLGRDASAATFAGFGSKQLTWIVLLACGGLAGLAGAGEVDGPIGQLTPYISSGYGYAAIIVVFLGRQQPVGAVLASILLGLTYLGGETSQIKLGLPVSLTELFQGMLLFFLLACDLFIGYRLRWIPRVHPA</sequence>
<reference evidence="7 8" key="1">
    <citation type="submission" date="2015-03" db="EMBL/GenBank/DDBJ databases">
        <authorList>
            <person name="Krishnan R."/>
            <person name="Midha S."/>
            <person name="Patil P.B."/>
            <person name="Rameshkumar N."/>
        </authorList>
    </citation>
    <scope>NUCLEOTIDE SEQUENCE [LARGE SCALE GENOMIC DNA]</scope>
    <source>
        <strain evidence="7 8">L1E11</strain>
    </source>
</reference>